<feature type="transmembrane region" description="Helical" evidence="9">
    <location>
        <begin position="256"/>
        <end position="276"/>
    </location>
</feature>
<dbReference type="OrthoDB" id="9786910at2"/>
<feature type="transmembrane region" description="Helical" evidence="9">
    <location>
        <begin position="58"/>
        <end position="80"/>
    </location>
</feature>
<keyword evidence="6 9" id="KW-0812">Transmembrane</keyword>
<dbReference type="Pfam" id="PF01061">
    <property type="entry name" value="ABC2_membrane"/>
    <property type="match status" value="1"/>
</dbReference>
<evidence type="ECO:0000256" key="4">
    <source>
        <dbReference type="ARBA" id="ARBA00022475"/>
    </source>
</evidence>
<dbReference type="InterPro" id="IPR000412">
    <property type="entry name" value="ABC_2_transport"/>
</dbReference>
<evidence type="ECO:0000256" key="6">
    <source>
        <dbReference type="ARBA" id="ARBA00022692"/>
    </source>
</evidence>
<name>A0A0S7BI39_9CHLR</name>
<accession>A0A0S7BI39</accession>
<evidence type="ECO:0000313" key="11">
    <source>
        <dbReference type="EMBL" id="GAP13461.1"/>
    </source>
</evidence>
<dbReference type="InterPro" id="IPR013525">
    <property type="entry name" value="ABC2_TM"/>
</dbReference>
<evidence type="ECO:0000256" key="2">
    <source>
        <dbReference type="ARBA" id="ARBA00007783"/>
    </source>
</evidence>
<keyword evidence="12" id="KW-1185">Reference proteome</keyword>
<feature type="transmembrane region" description="Helical" evidence="9">
    <location>
        <begin position="92"/>
        <end position="111"/>
    </location>
</feature>
<dbReference type="PRINTS" id="PR00164">
    <property type="entry name" value="ABC2TRNSPORT"/>
</dbReference>
<keyword evidence="3 9" id="KW-0813">Transport</keyword>
<evidence type="ECO:0000256" key="9">
    <source>
        <dbReference type="RuleBase" id="RU361157"/>
    </source>
</evidence>
<evidence type="ECO:0000256" key="5">
    <source>
        <dbReference type="ARBA" id="ARBA00022519"/>
    </source>
</evidence>
<dbReference type="EMBL" id="DF967972">
    <property type="protein sequence ID" value="GAP13461.1"/>
    <property type="molecule type" value="Genomic_DNA"/>
</dbReference>
<evidence type="ECO:0000259" key="10">
    <source>
        <dbReference type="PROSITE" id="PS51012"/>
    </source>
</evidence>
<keyword evidence="4 9" id="KW-1003">Cell membrane</keyword>
<dbReference type="GO" id="GO:0140359">
    <property type="term" value="F:ABC-type transporter activity"/>
    <property type="evidence" value="ECO:0007669"/>
    <property type="project" value="InterPro"/>
</dbReference>
<dbReference type="PANTHER" id="PTHR30413">
    <property type="entry name" value="INNER MEMBRANE TRANSPORT PERMEASE"/>
    <property type="match status" value="1"/>
</dbReference>
<proteinExistence type="inferred from homology"/>
<feature type="transmembrane region" description="Helical" evidence="9">
    <location>
        <begin position="169"/>
        <end position="189"/>
    </location>
</feature>
<evidence type="ECO:0000256" key="8">
    <source>
        <dbReference type="ARBA" id="ARBA00023136"/>
    </source>
</evidence>
<keyword evidence="5" id="KW-0997">Cell inner membrane</keyword>
<dbReference type="InterPro" id="IPR047817">
    <property type="entry name" value="ABC2_TM_bact-type"/>
</dbReference>
<gene>
    <name evidence="11" type="ORF">LARV_01215</name>
</gene>
<evidence type="ECO:0000256" key="7">
    <source>
        <dbReference type="ARBA" id="ARBA00022989"/>
    </source>
</evidence>
<dbReference type="RefSeq" id="WP_075072795.1">
    <property type="nucleotide sequence ID" value="NZ_DF967972.1"/>
</dbReference>
<feature type="domain" description="ABC transmembrane type-2" evidence="10">
    <location>
        <begin position="59"/>
        <end position="279"/>
    </location>
</feature>
<reference evidence="11" key="1">
    <citation type="submission" date="2015-07" db="EMBL/GenBank/DDBJ databases">
        <title>Draft Genome Sequences of Anaerolinea thermolimosa IMO-1, Bellilinea caldifistulae GOMI-1, Leptolinea tardivitalis YMTK-2, Levilinea saccharolytica KIBI-1,Longilinea arvoryzae KOME-1, Previously Described as Members of the Anaerolineaceae (Chloroflexi).</title>
        <authorList>
            <person name="Sekiguchi Y."/>
            <person name="Ohashi A."/>
            <person name="Matsuura N."/>
            <person name="Tourlousse M.D."/>
        </authorList>
    </citation>
    <scope>NUCLEOTIDE SEQUENCE [LARGE SCALE GENOMIC DNA]</scope>
    <source>
        <strain evidence="11">KOME-1</strain>
    </source>
</reference>
<evidence type="ECO:0000256" key="1">
    <source>
        <dbReference type="ARBA" id="ARBA00004429"/>
    </source>
</evidence>
<organism evidence="11">
    <name type="scientific">Longilinea arvoryzae</name>
    <dbReference type="NCBI Taxonomy" id="360412"/>
    <lineage>
        <taxon>Bacteria</taxon>
        <taxon>Bacillati</taxon>
        <taxon>Chloroflexota</taxon>
        <taxon>Anaerolineae</taxon>
        <taxon>Anaerolineales</taxon>
        <taxon>Anaerolineaceae</taxon>
        <taxon>Longilinea</taxon>
    </lineage>
</organism>
<keyword evidence="8 9" id="KW-0472">Membrane</keyword>
<dbReference type="PANTHER" id="PTHR30413:SF8">
    <property type="entry name" value="TRANSPORT PERMEASE PROTEIN"/>
    <property type="match status" value="1"/>
</dbReference>
<dbReference type="GO" id="GO:0015920">
    <property type="term" value="P:lipopolysaccharide transport"/>
    <property type="evidence" value="ECO:0007669"/>
    <property type="project" value="TreeGrafter"/>
</dbReference>
<dbReference type="Proteomes" id="UP000055060">
    <property type="component" value="Unassembled WGS sequence"/>
</dbReference>
<evidence type="ECO:0000256" key="3">
    <source>
        <dbReference type="ARBA" id="ARBA00022448"/>
    </source>
</evidence>
<keyword evidence="7 9" id="KW-1133">Transmembrane helix</keyword>
<dbReference type="PROSITE" id="PS51012">
    <property type="entry name" value="ABC_TM2"/>
    <property type="match status" value="1"/>
</dbReference>
<evidence type="ECO:0000313" key="12">
    <source>
        <dbReference type="Proteomes" id="UP000055060"/>
    </source>
</evidence>
<dbReference type="AlphaFoldDB" id="A0A0S7BI39"/>
<feature type="transmembrane region" description="Helical" evidence="9">
    <location>
        <begin position="132"/>
        <end position="157"/>
    </location>
</feature>
<protein>
    <recommendedName>
        <fullName evidence="9">Transport permease protein</fullName>
    </recommendedName>
</protein>
<comment type="similarity">
    <text evidence="2 9">Belongs to the ABC-2 integral membrane protein family.</text>
</comment>
<dbReference type="GO" id="GO:0043190">
    <property type="term" value="C:ATP-binding cassette (ABC) transporter complex"/>
    <property type="evidence" value="ECO:0007669"/>
    <property type="project" value="InterPro"/>
</dbReference>
<feature type="transmembrane region" description="Helical" evidence="9">
    <location>
        <begin position="201"/>
        <end position="221"/>
    </location>
</feature>
<comment type="subcellular location">
    <subcellularLocation>
        <location evidence="1">Cell inner membrane</location>
        <topology evidence="1">Multi-pass membrane protein</topology>
    </subcellularLocation>
    <subcellularLocation>
        <location evidence="9">Cell membrane</location>
        <topology evidence="9">Multi-pass membrane protein</topology>
    </subcellularLocation>
</comment>
<sequence length="287" mass="32214">MTAYDLKHDFPAAGSQMTTVIQATHGWASLGLHDIWEYRELLYLLVWREIRGMYRQTALGASWLFLRPILNVVVLTVVFGVFVKVPSNDLPYALFSMSALLPWTYFSNAVLRSAGSLVQNMEIISKVYFPRVIIAIAGVLSGLVDLAASFIVFLGFMVYFKLPLRIEMLWLPAFILASILLALTVGLWLATLSVRYRDVSFAVNFILQAVMYLSPVIYPISSVPEKLVFLYQMNPMAGIIEGFRWSLLGAGSPPGTTFWISLGIMLILLVLGAFVFRRTERTIVDVL</sequence>
<dbReference type="STRING" id="360412.LARV_01215"/>